<protein>
    <submittedName>
        <fullName evidence="1">Uncharacterized protein</fullName>
    </submittedName>
</protein>
<sequence length="401" mass="42036">MANPLRPSPLSFDTGRQSPFKRQNSMSPATARATTPTQSPTKPSYTRAGSLSPEKASPFVRRPSQIGHSGERATSPFARPSSSLSIPASPSRQTSAATRSDDTPPPSPRVTPAPEVEKEVPARPLPSPSPFDGAAPSSPSITARPLPSPSPFDGPPSYPAPEALPSQANLRPTAQRTTTSSSTTSTIRQPIFNTTKPTTTAAPPQKSSHKLPTTMTSATTAYKNVPPPLLHTLRESFEVLDSTNTGTLTSASVASMLEQMGMPHNPSDIRDFFPPNAPSQFNLARYLDMLSAPISELSPPEELMAAFGAFDVDDSGQIDLSELRRALVDTAPENRGDGLSEGEIEGILGEFSGRRAFGAKGTNVAKGKGEVFRYREFMGSIIGGGGGGEVGGQDAGVGVGA</sequence>
<accession>A0ACC3MAZ5</accession>
<comment type="caution">
    <text evidence="1">The sequence shown here is derived from an EMBL/GenBank/DDBJ whole genome shotgun (WGS) entry which is preliminary data.</text>
</comment>
<dbReference type="Proteomes" id="UP001281147">
    <property type="component" value="Unassembled WGS sequence"/>
</dbReference>
<name>A0ACC3MAZ5_9PEZI</name>
<evidence type="ECO:0000313" key="2">
    <source>
        <dbReference type="Proteomes" id="UP001281147"/>
    </source>
</evidence>
<evidence type="ECO:0000313" key="1">
    <source>
        <dbReference type="EMBL" id="KAK3683048.1"/>
    </source>
</evidence>
<proteinExistence type="predicted"/>
<organism evidence="1 2">
    <name type="scientific">Vermiconidia calcicola</name>
    <dbReference type="NCBI Taxonomy" id="1690605"/>
    <lineage>
        <taxon>Eukaryota</taxon>
        <taxon>Fungi</taxon>
        <taxon>Dikarya</taxon>
        <taxon>Ascomycota</taxon>
        <taxon>Pezizomycotina</taxon>
        <taxon>Dothideomycetes</taxon>
        <taxon>Dothideomycetidae</taxon>
        <taxon>Mycosphaerellales</taxon>
        <taxon>Extremaceae</taxon>
        <taxon>Vermiconidia</taxon>
    </lineage>
</organism>
<gene>
    <name evidence="1" type="ORF">LTR37_020612</name>
</gene>
<dbReference type="EMBL" id="JAUTXU010000373">
    <property type="protein sequence ID" value="KAK3683048.1"/>
    <property type="molecule type" value="Genomic_DNA"/>
</dbReference>
<keyword evidence="2" id="KW-1185">Reference proteome</keyword>
<reference evidence="1" key="1">
    <citation type="submission" date="2023-07" db="EMBL/GenBank/DDBJ databases">
        <title>Black Yeasts Isolated from many extreme environments.</title>
        <authorList>
            <person name="Coleine C."/>
            <person name="Stajich J.E."/>
            <person name="Selbmann L."/>
        </authorList>
    </citation>
    <scope>NUCLEOTIDE SEQUENCE</scope>
    <source>
        <strain evidence="1">CCFEE 5714</strain>
    </source>
</reference>